<comment type="caution">
    <text evidence="2">The sequence shown here is derived from an EMBL/GenBank/DDBJ whole genome shotgun (WGS) entry which is preliminary data.</text>
</comment>
<sequence length="91" mass="9888">MLLSLFSSTSSRIFTAAISASVTSSFVLVSLTSVFPILALASLASTWKGIVVIKKETNVTIMIDLLKFPILSSPPLKLLIFHDYILSKQSK</sequence>
<feature type="transmembrane region" description="Helical" evidence="1">
    <location>
        <begin position="26"/>
        <end position="47"/>
    </location>
</feature>
<protein>
    <submittedName>
        <fullName evidence="2">Uncharacterized protein</fullName>
    </submittedName>
</protein>
<keyword evidence="1" id="KW-0812">Transmembrane</keyword>
<evidence type="ECO:0000256" key="1">
    <source>
        <dbReference type="SAM" id="Phobius"/>
    </source>
</evidence>
<evidence type="ECO:0000313" key="2">
    <source>
        <dbReference type="EMBL" id="MPM35332.1"/>
    </source>
</evidence>
<dbReference type="EMBL" id="VSSQ01007252">
    <property type="protein sequence ID" value="MPM35332.1"/>
    <property type="molecule type" value="Genomic_DNA"/>
</dbReference>
<accession>A0A644Z3G5</accession>
<gene>
    <name evidence="2" type="ORF">SDC9_81922</name>
</gene>
<dbReference type="AlphaFoldDB" id="A0A644Z3G5"/>
<organism evidence="2">
    <name type="scientific">bioreactor metagenome</name>
    <dbReference type="NCBI Taxonomy" id="1076179"/>
    <lineage>
        <taxon>unclassified sequences</taxon>
        <taxon>metagenomes</taxon>
        <taxon>ecological metagenomes</taxon>
    </lineage>
</organism>
<reference evidence="2" key="1">
    <citation type="submission" date="2019-08" db="EMBL/GenBank/DDBJ databases">
        <authorList>
            <person name="Kucharzyk K."/>
            <person name="Murdoch R.W."/>
            <person name="Higgins S."/>
            <person name="Loffler F."/>
        </authorList>
    </citation>
    <scope>NUCLEOTIDE SEQUENCE</scope>
</reference>
<proteinExistence type="predicted"/>
<keyword evidence="1" id="KW-1133">Transmembrane helix</keyword>
<keyword evidence="1" id="KW-0472">Membrane</keyword>
<name>A0A644Z3G5_9ZZZZ</name>